<proteinExistence type="predicted"/>
<name>A0ABN9VRN9_9DINO</name>
<reference evidence="1" key="1">
    <citation type="submission" date="2023-10" db="EMBL/GenBank/DDBJ databases">
        <authorList>
            <person name="Chen Y."/>
            <person name="Shah S."/>
            <person name="Dougan E. K."/>
            <person name="Thang M."/>
            <person name="Chan C."/>
        </authorList>
    </citation>
    <scope>NUCLEOTIDE SEQUENCE [LARGE SCALE GENOMIC DNA]</scope>
</reference>
<feature type="non-terminal residue" evidence="1">
    <location>
        <position position="1"/>
    </location>
</feature>
<dbReference type="Proteomes" id="UP001189429">
    <property type="component" value="Unassembled WGS sequence"/>
</dbReference>
<sequence length="306" mass="33894">DGAAWDMSSEHKGGTFLVQWKQNHPINGTKQEVILERILCDCLDAELPCWVLSERSPVVEGLQDFSGSYGFFHIPAVADGHSRPVTTESGRIIEPIGPHRCRVSMAFSFVLPKAIKWIATDSVLALCIRLSAQSTMKSWTNLIDRWEETGFGERIKRDSYFYQPVAEDRAAESVYRRGGEQADDGWGRIGARVTPWSGGSAFAPEVLSGREVRSSQSEMARRDGVFVMWQCRSWPLAQDFPCGRGPFSRRLLRESAFSLFNVLGAGMFDHCPKSAADSMAPISADLDKPLGLTTTIGDSTNYGYDA</sequence>
<gene>
    <name evidence="1" type="ORF">PCOR1329_LOCUS59427</name>
</gene>
<accession>A0ABN9VRN9</accession>
<evidence type="ECO:0000313" key="1">
    <source>
        <dbReference type="EMBL" id="CAK0874583.1"/>
    </source>
</evidence>
<organism evidence="1 2">
    <name type="scientific">Prorocentrum cordatum</name>
    <dbReference type="NCBI Taxonomy" id="2364126"/>
    <lineage>
        <taxon>Eukaryota</taxon>
        <taxon>Sar</taxon>
        <taxon>Alveolata</taxon>
        <taxon>Dinophyceae</taxon>
        <taxon>Prorocentrales</taxon>
        <taxon>Prorocentraceae</taxon>
        <taxon>Prorocentrum</taxon>
    </lineage>
</organism>
<evidence type="ECO:0008006" key="3">
    <source>
        <dbReference type="Google" id="ProtNLM"/>
    </source>
</evidence>
<keyword evidence="2" id="KW-1185">Reference proteome</keyword>
<dbReference type="EMBL" id="CAUYUJ010017408">
    <property type="protein sequence ID" value="CAK0874583.1"/>
    <property type="molecule type" value="Genomic_DNA"/>
</dbReference>
<protein>
    <recommendedName>
        <fullName evidence="3">Beta-galactosidase</fullName>
    </recommendedName>
</protein>
<comment type="caution">
    <text evidence="1">The sequence shown here is derived from an EMBL/GenBank/DDBJ whole genome shotgun (WGS) entry which is preliminary data.</text>
</comment>
<evidence type="ECO:0000313" key="2">
    <source>
        <dbReference type="Proteomes" id="UP001189429"/>
    </source>
</evidence>